<sequence>MLRAVLAAAGKQLHAELEPLDADVRAAIARVAAQPIADRKAVMHWYWLRGYVGADYRVEGVAAAELLGAPLPVDHLDIALADEPAAFATLVCPPSEFWARLSVRRHTWSFGYPRLRLGADDREIAKAVAGLRDVLRDECPDGTFWMANAGCRARVRLVPPDEVGSYVEVATPEGVVRVAPLHEIESTDPRVTRVLRVLREDATTARPGERSG</sequence>
<dbReference type="OrthoDB" id="9803128at2"/>
<accession>A0A1H2JS97</accession>
<dbReference type="RefSeq" id="WP_052762198.1">
    <property type="nucleotide sequence ID" value="NZ_KQ061221.1"/>
</dbReference>
<protein>
    <submittedName>
        <fullName evidence="1">Uncharacterized protein</fullName>
    </submittedName>
</protein>
<dbReference type="EMBL" id="LT629791">
    <property type="protein sequence ID" value="SDU59434.1"/>
    <property type="molecule type" value="Genomic_DNA"/>
</dbReference>
<gene>
    <name evidence="1" type="ORF">SAMN04488563_3034</name>
</gene>
<evidence type="ECO:0000313" key="1">
    <source>
        <dbReference type="EMBL" id="SDU59434.1"/>
    </source>
</evidence>
<dbReference type="Proteomes" id="UP000182977">
    <property type="component" value="Chromosome I"/>
</dbReference>
<evidence type="ECO:0000313" key="2">
    <source>
        <dbReference type="Proteomes" id="UP000182977"/>
    </source>
</evidence>
<keyword evidence="2" id="KW-1185">Reference proteome</keyword>
<reference evidence="2" key="1">
    <citation type="submission" date="2016-10" db="EMBL/GenBank/DDBJ databases">
        <authorList>
            <person name="Varghese N."/>
            <person name="Submissions S."/>
        </authorList>
    </citation>
    <scope>NUCLEOTIDE SEQUENCE [LARGE SCALE GENOMIC DNA]</scope>
    <source>
        <strain evidence="2">DSM 45079</strain>
    </source>
</reference>
<name>A0A1H2JS97_9ACTN</name>
<organism evidence="1 2">
    <name type="scientific">Jiangella alkaliphila</name>
    <dbReference type="NCBI Taxonomy" id="419479"/>
    <lineage>
        <taxon>Bacteria</taxon>
        <taxon>Bacillati</taxon>
        <taxon>Actinomycetota</taxon>
        <taxon>Actinomycetes</taxon>
        <taxon>Jiangellales</taxon>
        <taxon>Jiangellaceae</taxon>
        <taxon>Jiangella</taxon>
    </lineage>
</organism>
<proteinExistence type="predicted"/>
<dbReference type="AlphaFoldDB" id="A0A1H2JS97"/>